<reference evidence="2 3" key="1">
    <citation type="journal article" date="2014" name="Proc. Natl. Acad. Sci. U.S.A.">
        <title>Trajectory and genomic determinants of fungal-pathogen speciation and host adaptation.</title>
        <authorList>
            <person name="Hu X."/>
            <person name="Xiao G."/>
            <person name="Zheng P."/>
            <person name="Shang Y."/>
            <person name="Su Y."/>
            <person name="Zhang X."/>
            <person name="Liu X."/>
            <person name="Zhan S."/>
            <person name="St Leger R.J."/>
            <person name="Wang C."/>
        </authorList>
    </citation>
    <scope>NUCLEOTIDE SEQUENCE [LARGE SCALE GENOMIC DNA]</scope>
    <source>
        <strain evidence="2 3">ARSEF 1941</strain>
    </source>
</reference>
<dbReference type="HOGENOM" id="CLU_2776457_0_0_1"/>
<gene>
    <name evidence="2" type="ORF">MAM_03547</name>
</gene>
<keyword evidence="1" id="KW-0732">Signal</keyword>
<dbReference type="OrthoDB" id="8115477at2759"/>
<proteinExistence type="predicted"/>
<dbReference type="GeneID" id="63738002"/>
<evidence type="ECO:0000313" key="3">
    <source>
        <dbReference type="Proteomes" id="UP000030816"/>
    </source>
</evidence>
<evidence type="ECO:0008006" key="4">
    <source>
        <dbReference type="Google" id="ProtNLM"/>
    </source>
</evidence>
<accession>A0A0B2WWI0</accession>
<dbReference type="Proteomes" id="UP000030816">
    <property type="component" value="Unassembled WGS sequence"/>
</dbReference>
<evidence type="ECO:0000256" key="1">
    <source>
        <dbReference type="SAM" id="SignalP"/>
    </source>
</evidence>
<protein>
    <recommendedName>
        <fullName evidence="4">Hydrophobin</fullName>
    </recommendedName>
</protein>
<feature type="signal peptide" evidence="1">
    <location>
        <begin position="1"/>
        <end position="16"/>
    </location>
</feature>
<dbReference type="EMBL" id="AZHE01000007">
    <property type="protein sequence ID" value="KHN98423.1"/>
    <property type="molecule type" value="Genomic_DNA"/>
</dbReference>
<dbReference type="AlphaFoldDB" id="A0A0B2WWI0"/>
<comment type="caution">
    <text evidence="2">The sequence shown here is derived from an EMBL/GenBank/DDBJ whole genome shotgun (WGS) entry which is preliminary data.</text>
</comment>
<feature type="chain" id="PRO_5002081653" description="Hydrophobin" evidence="1">
    <location>
        <begin position="17"/>
        <end position="69"/>
    </location>
</feature>
<keyword evidence="3" id="KW-1185">Reference proteome</keyword>
<sequence>MKYATAVVALAAVAVAAPVEVDKRNNTCPNTANVACCSIPIPILGNLLCNVVQPGGAAWAILTAAMIWA</sequence>
<evidence type="ECO:0000313" key="2">
    <source>
        <dbReference type="EMBL" id="KHN98423.1"/>
    </source>
</evidence>
<dbReference type="RefSeq" id="XP_040679489.1">
    <property type="nucleotide sequence ID" value="XM_040822346.1"/>
</dbReference>
<name>A0A0B2WWI0_METAS</name>
<organism evidence="2 3">
    <name type="scientific">Metarhizium album (strain ARSEF 1941)</name>
    <dbReference type="NCBI Taxonomy" id="1081103"/>
    <lineage>
        <taxon>Eukaryota</taxon>
        <taxon>Fungi</taxon>
        <taxon>Dikarya</taxon>
        <taxon>Ascomycota</taxon>
        <taxon>Pezizomycotina</taxon>
        <taxon>Sordariomycetes</taxon>
        <taxon>Hypocreomycetidae</taxon>
        <taxon>Hypocreales</taxon>
        <taxon>Clavicipitaceae</taxon>
        <taxon>Metarhizium</taxon>
    </lineage>
</organism>